<dbReference type="InterPro" id="IPR009851">
    <property type="entry name" value="Mod_r"/>
</dbReference>
<dbReference type="PROSITE" id="PS51314">
    <property type="entry name" value="VPS37_C"/>
    <property type="match status" value="1"/>
</dbReference>
<reference evidence="11 12" key="1">
    <citation type="journal article" date="2022" name="Nat. Ecol. Evol.">
        <title>A masculinizing supergene underlies an exaggerated male reproductive morph in a spider.</title>
        <authorList>
            <person name="Hendrickx F."/>
            <person name="De Corte Z."/>
            <person name="Sonet G."/>
            <person name="Van Belleghem S.M."/>
            <person name="Kostlbacher S."/>
            <person name="Vangestel C."/>
        </authorList>
    </citation>
    <scope>NUCLEOTIDE SEQUENCE [LARGE SCALE GENOMIC DNA]</scope>
    <source>
        <strain evidence="11">W744_W776</strain>
    </source>
</reference>
<organism evidence="11 12">
    <name type="scientific">Oedothorax gibbosus</name>
    <dbReference type="NCBI Taxonomy" id="931172"/>
    <lineage>
        <taxon>Eukaryota</taxon>
        <taxon>Metazoa</taxon>
        <taxon>Ecdysozoa</taxon>
        <taxon>Arthropoda</taxon>
        <taxon>Chelicerata</taxon>
        <taxon>Arachnida</taxon>
        <taxon>Araneae</taxon>
        <taxon>Araneomorphae</taxon>
        <taxon>Entelegynae</taxon>
        <taxon>Araneoidea</taxon>
        <taxon>Linyphiidae</taxon>
        <taxon>Erigoninae</taxon>
        <taxon>Oedothorax</taxon>
    </lineage>
</organism>
<feature type="compositionally biased region" description="Low complexity" evidence="9">
    <location>
        <begin position="188"/>
        <end position="200"/>
    </location>
</feature>
<keyword evidence="3 7" id="KW-0813">Transport</keyword>
<evidence type="ECO:0000313" key="12">
    <source>
        <dbReference type="Proteomes" id="UP000827092"/>
    </source>
</evidence>
<dbReference type="Proteomes" id="UP000827092">
    <property type="component" value="Unassembled WGS sequence"/>
</dbReference>
<evidence type="ECO:0000256" key="2">
    <source>
        <dbReference type="ARBA" id="ARBA00007617"/>
    </source>
</evidence>
<dbReference type="EMBL" id="JAFNEN010000593">
    <property type="protein sequence ID" value="KAG8179980.1"/>
    <property type="molecule type" value="Genomic_DNA"/>
</dbReference>
<evidence type="ECO:0000256" key="5">
    <source>
        <dbReference type="ARBA" id="ARBA00022927"/>
    </source>
</evidence>
<keyword evidence="8" id="KW-0175">Coiled coil</keyword>
<dbReference type="PANTHER" id="PTHR13678">
    <property type="entry name" value="VACUOLAR PROTEIN SORTING-ASSOCIATED PROTEIN 37"/>
    <property type="match status" value="1"/>
</dbReference>
<evidence type="ECO:0000256" key="6">
    <source>
        <dbReference type="ARBA" id="ARBA00025010"/>
    </source>
</evidence>
<dbReference type="GO" id="GO:0000813">
    <property type="term" value="C:ESCRT I complex"/>
    <property type="evidence" value="ECO:0007669"/>
    <property type="project" value="TreeGrafter"/>
</dbReference>
<keyword evidence="4" id="KW-0967">Endosome</keyword>
<protein>
    <recommendedName>
        <fullName evidence="10">VPS37 C-terminal domain-containing protein</fullName>
    </recommendedName>
</protein>
<dbReference type="InterPro" id="IPR037202">
    <property type="entry name" value="ESCRT_assembly_dom"/>
</dbReference>
<comment type="function">
    <text evidence="6">Component of the ESCRT-I complex, a regulator of vesicular trafficking process. Required for the sorting of endocytic ubiquitinated cargos into multivesicular bodies. May be involved in cell growth and differentiation.</text>
</comment>
<dbReference type="GO" id="GO:0043162">
    <property type="term" value="P:ubiquitin-dependent protein catabolic process via the multivesicular body sorting pathway"/>
    <property type="evidence" value="ECO:0007669"/>
    <property type="project" value="TreeGrafter"/>
</dbReference>
<feature type="region of interest" description="Disordered" evidence="9">
    <location>
        <begin position="172"/>
        <end position="200"/>
    </location>
</feature>
<name>A0AAV6U7N6_9ARAC</name>
<evidence type="ECO:0000256" key="1">
    <source>
        <dbReference type="ARBA" id="ARBA00004633"/>
    </source>
</evidence>
<dbReference type="GO" id="GO:0006623">
    <property type="term" value="P:protein targeting to vacuole"/>
    <property type="evidence" value="ECO:0007669"/>
    <property type="project" value="TreeGrafter"/>
</dbReference>
<sequence>MPYYMHELNPDYNPATRLLRGMSTTELQMLLNNDEMIETLVQELQQVKSAESDRNAMLESNKNLAEANLAQDPVLNDLRIKVMELNDELKEIKESLESKKHKLDDVTRQMSLDTTLALLQAAAAEAEEESEAFSENFLSGEMQIEAFLDSYLDKRKLTHLRRVKAEKMAELLRNSPLPSSTPPPPYPSASSSSSYAPPYRPYSYPMPSHEPFFYPNI</sequence>
<dbReference type="AlphaFoldDB" id="A0AAV6U7N6"/>
<keyword evidence="5 7" id="KW-0653">Protein transport</keyword>
<keyword evidence="12" id="KW-1185">Reference proteome</keyword>
<comment type="subcellular location">
    <subcellularLocation>
        <location evidence="1">Late endosome membrane</location>
        <topology evidence="1">Peripheral membrane protein</topology>
    </subcellularLocation>
</comment>
<evidence type="ECO:0000256" key="9">
    <source>
        <dbReference type="SAM" id="MobiDB-lite"/>
    </source>
</evidence>
<dbReference type="Pfam" id="PF07200">
    <property type="entry name" value="Mod_r"/>
    <property type="match status" value="1"/>
</dbReference>
<proteinExistence type="inferred from homology"/>
<evidence type="ECO:0000256" key="4">
    <source>
        <dbReference type="ARBA" id="ARBA00022753"/>
    </source>
</evidence>
<comment type="caution">
    <text evidence="11">The sequence shown here is derived from an EMBL/GenBank/DDBJ whole genome shotgun (WGS) entry which is preliminary data.</text>
</comment>
<comment type="similarity">
    <text evidence="2">Belongs to the VPS37 family.</text>
</comment>
<evidence type="ECO:0000259" key="10">
    <source>
        <dbReference type="PROSITE" id="PS51314"/>
    </source>
</evidence>
<evidence type="ECO:0000313" key="11">
    <source>
        <dbReference type="EMBL" id="KAG8179980.1"/>
    </source>
</evidence>
<gene>
    <name evidence="11" type="ORF">JTE90_016353</name>
</gene>
<feature type="domain" description="VPS37 C-terminal" evidence="10">
    <location>
        <begin position="93"/>
        <end position="181"/>
    </location>
</feature>
<accession>A0AAV6U7N6</accession>
<evidence type="ECO:0000256" key="7">
    <source>
        <dbReference type="PROSITE-ProRule" id="PRU00646"/>
    </source>
</evidence>
<dbReference type="Gene3D" id="1.10.287.660">
    <property type="entry name" value="Helix hairpin bin"/>
    <property type="match status" value="1"/>
</dbReference>
<dbReference type="InterPro" id="IPR029012">
    <property type="entry name" value="Helix_hairpin_bin_sf"/>
</dbReference>
<evidence type="ECO:0000256" key="8">
    <source>
        <dbReference type="SAM" id="Coils"/>
    </source>
</evidence>
<dbReference type="GO" id="GO:0031902">
    <property type="term" value="C:late endosome membrane"/>
    <property type="evidence" value="ECO:0007669"/>
    <property type="project" value="UniProtKB-SubCell"/>
</dbReference>
<dbReference type="SUPFAM" id="SSF140111">
    <property type="entry name" value="Endosomal sorting complex assembly domain"/>
    <property type="match status" value="1"/>
</dbReference>
<evidence type="ECO:0000256" key="3">
    <source>
        <dbReference type="ARBA" id="ARBA00022448"/>
    </source>
</evidence>
<feature type="coiled-coil region" evidence="8">
    <location>
        <begin position="33"/>
        <end position="136"/>
    </location>
</feature>
<dbReference type="PANTHER" id="PTHR13678:SF27">
    <property type="entry name" value="LD45836P"/>
    <property type="match status" value="1"/>
</dbReference>
<dbReference type="GO" id="GO:0006612">
    <property type="term" value="P:protein targeting to membrane"/>
    <property type="evidence" value="ECO:0007669"/>
    <property type="project" value="TreeGrafter"/>
</dbReference>